<sequence length="293" mass="30714">MRLAVALSFFLLTGLHGAGAWAAGVQSAPEAGKHAGTPASLLPAVQSPVAGGPTAAPALLSAALTAPPSGDGQPVAHGPAVQVSTPVSAQISATMSGQLTEFPFRDGDRFHVGDVLARFQCGQQKATLAHARAEHIKRKGLLEVQNRMKALGQWSVSDLQSAAADAQAAEADLEMATAVVAQCTIVAPFNGRVSNVLVHNYQYLSPGTPMLDILDDSSLELSMIVSSMELRQLRPDTPFKVWIHETGRTYDAVVTRLSGKVDPVSKTIKVYGRLVQPAPDLLPGMTGDAVLKN</sequence>
<dbReference type="RefSeq" id="WP_182987605.1">
    <property type="nucleotide sequence ID" value="NZ_JABEQD010000017.1"/>
</dbReference>
<reference evidence="3 4" key="1">
    <citation type="submission" date="2020-04" db="EMBL/GenBank/DDBJ databases">
        <title>Description of novel Gluconacetobacter.</title>
        <authorList>
            <person name="Sombolestani A."/>
        </authorList>
    </citation>
    <scope>NUCLEOTIDE SEQUENCE [LARGE SCALE GENOMIC DNA]</scope>
    <source>
        <strain evidence="3 4">LMG 27801</strain>
    </source>
</reference>
<dbReference type="GO" id="GO:0015562">
    <property type="term" value="F:efflux transmembrane transporter activity"/>
    <property type="evidence" value="ECO:0007669"/>
    <property type="project" value="TreeGrafter"/>
</dbReference>
<name>A0A7W4NY33_9PROT</name>
<dbReference type="Gene3D" id="2.40.50.100">
    <property type="match status" value="1"/>
</dbReference>
<dbReference type="AlphaFoldDB" id="A0A7W4NY33"/>
<evidence type="ECO:0000256" key="1">
    <source>
        <dbReference type="ARBA" id="ARBA00009477"/>
    </source>
</evidence>
<proteinExistence type="inferred from homology"/>
<keyword evidence="4" id="KW-1185">Reference proteome</keyword>
<gene>
    <name evidence="3" type="ORF">HLH36_17735</name>
</gene>
<comment type="similarity">
    <text evidence="1">Belongs to the membrane fusion protein (MFP) (TC 8.A.1) family.</text>
</comment>
<dbReference type="GO" id="GO:1990281">
    <property type="term" value="C:efflux pump complex"/>
    <property type="evidence" value="ECO:0007669"/>
    <property type="project" value="TreeGrafter"/>
</dbReference>
<evidence type="ECO:0000313" key="3">
    <source>
        <dbReference type="EMBL" id="MBB2170159.1"/>
    </source>
</evidence>
<dbReference type="NCBIfam" id="TIGR01730">
    <property type="entry name" value="RND_mfp"/>
    <property type="match status" value="1"/>
</dbReference>
<evidence type="ECO:0000313" key="4">
    <source>
        <dbReference type="Proteomes" id="UP000559860"/>
    </source>
</evidence>
<dbReference type="EMBL" id="JABEQD010000017">
    <property type="protein sequence ID" value="MBB2170159.1"/>
    <property type="molecule type" value="Genomic_DNA"/>
</dbReference>
<dbReference type="InterPro" id="IPR006143">
    <property type="entry name" value="RND_pump_MFP"/>
</dbReference>
<dbReference type="SUPFAM" id="SSF111369">
    <property type="entry name" value="HlyD-like secretion proteins"/>
    <property type="match status" value="1"/>
</dbReference>
<comment type="caution">
    <text evidence="3">The sequence shown here is derived from an EMBL/GenBank/DDBJ whole genome shotgun (WGS) entry which is preliminary data.</text>
</comment>
<dbReference type="Proteomes" id="UP000559860">
    <property type="component" value="Unassembled WGS sequence"/>
</dbReference>
<feature type="signal peptide" evidence="2">
    <location>
        <begin position="1"/>
        <end position="22"/>
    </location>
</feature>
<organism evidence="3 4">
    <name type="scientific">Gluconacetobacter aggeris</name>
    <dbReference type="NCBI Taxonomy" id="1286186"/>
    <lineage>
        <taxon>Bacteria</taxon>
        <taxon>Pseudomonadati</taxon>
        <taxon>Pseudomonadota</taxon>
        <taxon>Alphaproteobacteria</taxon>
        <taxon>Acetobacterales</taxon>
        <taxon>Acetobacteraceae</taxon>
        <taxon>Gluconacetobacter</taxon>
    </lineage>
</organism>
<protein>
    <submittedName>
        <fullName evidence="3">Efflux RND transporter periplasmic adaptor subunit</fullName>
    </submittedName>
</protein>
<feature type="chain" id="PRO_5031255377" evidence="2">
    <location>
        <begin position="23"/>
        <end position="293"/>
    </location>
</feature>
<evidence type="ECO:0000256" key="2">
    <source>
        <dbReference type="SAM" id="SignalP"/>
    </source>
</evidence>
<dbReference type="PANTHER" id="PTHR30469">
    <property type="entry name" value="MULTIDRUG RESISTANCE PROTEIN MDTA"/>
    <property type="match status" value="1"/>
</dbReference>
<accession>A0A7W4NY33</accession>
<keyword evidence="2" id="KW-0732">Signal</keyword>
<dbReference type="Gene3D" id="2.40.30.170">
    <property type="match status" value="1"/>
</dbReference>